<dbReference type="EMBL" id="BAABHF010000019">
    <property type="protein sequence ID" value="GAA4493056.1"/>
    <property type="molecule type" value="Genomic_DNA"/>
</dbReference>
<reference evidence="2" key="1">
    <citation type="journal article" date="2019" name="Int. J. Syst. Evol. Microbiol.">
        <title>The Global Catalogue of Microorganisms (GCM) 10K type strain sequencing project: providing services to taxonomists for standard genome sequencing and annotation.</title>
        <authorList>
            <consortium name="The Broad Institute Genomics Platform"/>
            <consortium name="The Broad Institute Genome Sequencing Center for Infectious Disease"/>
            <person name="Wu L."/>
            <person name="Ma J."/>
        </authorList>
    </citation>
    <scope>NUCLEOTIDE SEQUENCE [LARGE SCALE GENOMIC DNA]</scope>
    <source>
        <strain evidence="2">JCM 17933</strain>
    </source>
</reference>
<evidence type="ECO:0000313" key="1">
    <source>
        <dbReference type="EMBL" id="GAA4493056.1"/>
    </source>
</evidence>
<gene>
    <name evidence="1" type="ORF">GCM10023191_029900</name>
</gene>
<organism evidence="1 2">
    <name type="scientific">Actinoallomurus oryzae</name>
    <dbReference type="NCBI Taxonomy" id="502180"/>
    <lineage>
        <taxon>Bacteria</taxon>
        <taxon>Bacillati</taxon>
        <taxon>Actinomycetota</taxon>
        <taxon>Actinomycetes</taxon>
        <taxon>Streptosporangiales</taxon>
        <taxon>Thermomonosporaceae</taxon>
        <taxon>Actinoallomurus</taxon>
    </lineage>
</organism>
<keyword evidence="2" id="KW-1185">Reference proteome</keyword>
<comment type="caution">
    <text evidence="1">The sequence shown here is derived from an EMBL/GenBank/DDBJ whole genome shotgun (WGS) entry which is preliminary data.</text>
</comment>
<dbReference type="Gene3D" id="3.40.50.1820">
    <property type="entry name" value="alpha/beta hydrolase"/>
    <property type="match status" value="1"/>
</dbReference>
<dbReference type="InterPro" id="IPR029058">
    <property type="entry name" value="AB_hydrolase_fold"/>
</dbReference>
<dbReference type="RefSeq" id="WP_345463357.1">
    <property type="nucleotide sequence ID" value="NZ_BAABHF010000019.1"/>
</dbReference>
<proteinExistence type="predicted"/>
<dbReference type="SUPFAM" id="SSF53474">
    <property type="entry name" value="alpha/beta-Hydrolases"/>
    <property type="match status" value="1"/>
</dbReference>
<sequence length="75" mass="8484">MTATDAIPRDCLRQFVRYWRHEYDRGGHFAAMVEPDLLVGDIRAFFRELRAAGGTVVLRGCTSRKVTGSVFSVYS</sequence>
<accession>A0ABP8PWD1</accession>
<dbReference type="Proteomes" id="UP001500503">
    <property type="component" value="Unassembled WGS sequence"/>
</dbReference>
<evidence type="ECO:0000313" key="2">
    <source>
        <dbReference type="Proteomes" id="UP001500503"/>
    </source>
</evidence>
<protein>
    <submittedName>
        <fullName evidence="1">Uncharacterized protein</fullName>
    </submittedName>
</protein>
<name>A0ABP8PWD1_9ACTN</name>